<reference evidence="2" key="1">
    <citation type="journal article" date="2014" name="Proc. Natl. Acad. Sci. U.S.A.">
        <title>Extensive sampling of basidiomycete genomes demonstrates inadequacy of the white-rot/brown-rot paradigm for wood decay fungi.</title>
        <authorList>
            <person name="Riley R."/>
            <person name="Salamov A.A."/>
            <person name="Brown D.W."/>
            <person name="Nagy L.G."/>
            <person name="Floudas D."/>
            <person name="Held B.W."/>
            <person name="Levasseur A."/>
            <person name="Lombard V."/>
            <person name="Morin E."/>
            <person name="Otillar R."/>
            <person name="Lindquist E.A."/>
            <person name="Sun H."/>
            <person name="LaButti K.M."/>
            <person name="Schmutz J."/>
            <person name="Jabbour D."/>
            <person name="Luo H."/>
            <person name="Baker S.E."/>
            <person name="Pisabarro A.G."/>
            <person name="Walton J.D."/>
            <person name="Blanchette R.A."/>
            <person name="Henrissat B."/>
            <person name="Martin F."/>
            <person name="Cullen D."/>
            <person name="Hibbett D.S."/>
            <person name="Grigoriev I.V."/>
        </authorList>
    </citation>
    <scope>NUCLEOTIDE SEQUENCE [LARGE SCALE GENOMIC DNA]</scope>
    <source>
        <strain evidence="2">MUCL 33604</strain>
    </source>
</reference>
<sequence length="167" mass="18660">MVTKVIYFRRSESGSDLSHLYWLQQVANLVISPHGPFPEISWSGHLLGTASKPLRVGRNHSVLRILAGFHTQAGSSLSLRVATTRVDLLAHILDIKWLISCNPRECGWVIPSRCSSCHRPHFSSIGYRIWIPRRNTAMPSDSPLNQSITLTSPIDAHAALSILVLYR</sequence>
<name>A0A067Q5L3_9AGAM</name>
<gene>
    <name evidence="1" type="ORF">JAAARDRAFT_680584</name>
</gene>
<proteinExistence type="predicted"/>
<accession>A0A067Q5L3</accession>
<keyword evidence="2" id="KW-1185">Reference proteome</keyword>
<evidence type="ECO:0000313" key="2">
    <source>
        <dbReference type="Proteomes" id="UP000027265"/>
    </source>
</evidence>
<protein>
    <submittedName>
        <fullName evidence="1">Uncharacterized protein</fullName>
    </submittedName>
</protein>
<organism evidence="1 2">
    <name type="scientific">Jaapia argillacea MUCL 33604</name>
    <dbReference type="NCBI Taxonomy" id="933084"/>
    <lineage>
        <taxon>Eukaryota</taxon>
        <taxon>Fungi</taxon>
        <taxon>Dikarya</taxon>
        <taxon>Basidiomycota</taxon>
        <taxon>Agaricomycotina</taxon>
        <taxon>Agaricomycetes</taxon>
        <taxon>Agaricomycetidae</taxon>
        <taxon>Jaapiales</taxon>
        <taxon>Jaapiaceae</taxon>
        <taxon>Jaapia</taxon>
    </lineage>
</organism>
<dbReference type="InParanoid" id="A0A067Q5L3"/>
<evidence type="ECO:0000313" key="1">
    <source>
        <dbReference type="EMBL" id="KDQ58792.1"/>
    </source>
</evidence>
<dbReference type="AlphaFoldDB" id="A0A067Q5L3"/>
<dbReference type="Proteomes" id="UP000027265">
    <property type="component" value="Unassembled WGS sequence"/>
</dbReference>
<dbReference type="HOGENOM" id="CLU_1594784_0_0_1"/>
<dbReference type="EMBL" id="KL197717">
    <property type="protein sequence ID" value="KDQ58792.1"/>
    <property type="molecule type" value="Genomic_DNA"/>
</dbReference>